<sequence>MKPDDRETLRRVAEFNRSLAAEATDALEHGGGRLTVTDVATLGRTCCDFGMSLLEDADKRDAVDVDIYRRDSPHPVRG</sequence>
<reference evidence="2" key="1">
    <citation type="journal article" date="2019" name="Int. J. Syst. Evol. Microbiol.">
        <title>The Global Catalogue of Microorganisms (GCM) 10K type strain sequencing project: providing services to taxonomists for standard genome sequencing and annotation.</title>
        <authorList>
            <consortium name="The Broad Institute Genomics Platform"/>
            <consortium name="The Broad Institute Genome Sequencing Center for Infectious Disease"/>
            <person name="Wu L."/>
            <person name="Ma J."/>
        </authorList>
    </citation>
    <scope>NUCLEOTIDE SEQUENCE [LARGE SCALE GENOMIC DNA]</scope>
    <source>
        <strain evidence="2">JCM 13023</strain>
    </source>
</reference>
<gene>
    <name evidence="1" type="ORF">GCM10009676_20840</name>
</gene>
<proteinExistence type="predicted"/>
<evidence type="ECO:0000313" key="1">
    <source>
        <dbReference type="EMBL" id="GAA1236446.1"/>
    </source>
</evidence>
<organism evidence="1 2">
    <name type="scientific">Prauserella halophila</name>
    <dbReference type="NCBI Taxonomy" id="185641"/>
    <lineage>
        <taxon>Bacteria</taxon>
        <taxon>Bacillati</taxon>
        <taxon>Actinomycetota</taxon>
        <taxon>Actinomycetes</taxon>
        <taxon>Pseudonocardiales</taxon>
        <taxon>Pseudonocardiaceae</taxon>
        <taxon>Prauserella</taxon>
    </lineage>
</organism>
<accession>A0ABP4GSI0</accession>
<evidence type="ECO:0000313" key="2">
    <source>
        <dbReference type="Proteomes" id="UP001500653"/>
    </source>
</evidence>
<protein>
    <submittedName>
        <fullName evidence="1">Uncharacterized protein</fullName>
    </submittedName>
</protein>
<dbReference type="RefSeq" id="WP_253863206.1">
    <property type="nucleotide sequence ID" value="NZ_BAAALN010000005.1"/>
</dbReference>
<name>A0ABP4GSI0_9PSEU</name>
<dbReference type="EMBL" id="BAAALN010000005">
    <property type="protein sequence ID" value="GAA1236446.1"/>
    <property type="molecule type" value="Genomic_DNA"/>
</dbReference>
<dbReference type="Proteomes" id="UP001500653">
    <property type="component" value="Unassembled WGS sequence"/>
</dbReference>
<comment type="caution">
    <text evidence="1">The sequence shown here is derived from an EMBL/GenBank/DDBJ whole genome shotgun (WGS) entry which is preliminary data.</text>
</comment>
<keyword evidence="2" id="KW-1185">Reference proteome</keyword>